<feature type="chain" id="PRO_5028058576" evidence="2">
    <location>
        <begin position="28"/>
        <end position="240"/>
    </location>
</feature>
<proteinExistence type="predicted"/>
<feature type="compositionally biased region" description="Low complexity" evidence="1">
    <location>
        <begin position="128"/>
        <end position="137"/>
    </location>
</feature>
<feature type="region of interest" description="Disordered" evidence="1">
    <location>
        <begin position="111"/>
        <end position="143"/>
    </location>
</feature>
<dbReference type="KEGG" id="tpal:117654441"/>
<dbReference type="Proteomes" id="UP000515158">
    <property type="component" value="Unplaced"/>
</dbReference>
<evidence type="ECO:0000313" key="3">
    <source>
        <dbReference type="Proteomes" id="UP000515158"/>
    </source>
</evidence>
<keyword evidence="3" id="KW-1185">Reference proteome</keyword>
<dbReference type="AlphaFoldDB" id="A0A6P9AF52"/>
<keyword evidence="2" id="KW-0732">Signal</keyword>
<gene>
    <name evidence="4" type="primary">LOC117654441</name>
</gene>
<accession>A0A6P9AF52</accession>
<sequence length="240" mass="26285">MRTSLVVAVSAALVALCALALPVRAKAALDAKGAAEQCVCQLSDPRRPLQLVRGADQVSRCEKGEYCNCAAKTVAICDFSFMEETFRFNEEEQMCDFRVDCQAFFDRTTVSPATAEPTPPTLPPLPTEPEVTTAAAPTSPPEPCRCSDASRALQLIRGADQESRCQTGDYCDCRAKTVQHCDDFEALGERMRFNEQDQECDLTFDCQAFFRGPTERPSTATPRTAAPTAAPLSLSLWSYF</sequence>
<organism evidence="4">
    <name type="scientific">Thrips palmi</name>
    <name type="common">Melon thrips</name>
    <dbReference type="NCBI Taxonomy" id="161013"/>
    <lineage>
        <taxon>Eukaryota</taxon>
        <taxon>Metazoa</taxon>
        <taxon>Ecdysozoa</taxon>
        <taxon>Arthropoda</taxon>
        <taxon>Hexapoda</taxon>
        <taxon>Insecta</taxon>
        <taxon>Pterygota</taxon>
        <taxon>Neoptera</taxon>
        <taxon>Paraneoptera</taxon>
        <taxon>Thysanoptera</taxon>
        <taxon>Terebrantia</taxon>
        <taxon>Thripoidea</taxon>
        <taxon>Thripidae</taxon>
        <taxon>Thrips</taxon>
    </lineage>
</organism>
<reference evidence="4" key="1">
    <citation type="submission" date="2025-08" db="UniProtKB">
        <authorList>
            <consortium name="RefSeq"/>
        </authorList>
    </citation>
    <scope>IDENTIFICATION</scope>
    <source>
        <tissue evidence="4">Total insect</tissue>
    </source>
</reference>
<feature type="signal peptide" evidence="2">
    <location>
        <begin position="1"/>
        <end position="27"/>
    </location>
</feature>
<dbReference type="InParanoid" id="A0A6P9AF52"/>
<feature type="compositionally biased region" description="Pro residues" evidence="1">
    <location>
        <begin position="117"/>
        <end position="127"/>
    </location>
</feature>
<dbReference type="GeneID" id="117654441"/>
<protein>
    <submittedName>
        <fullName evidence="4">Uncharacterized protein LOC117654441</fullName>
    </submittedName>
</protein>
<dbReference type="RefSeq" id="XP_034256963.1">
    <property type="nucleotide sequence ID" value="XM_034401072.1"/>
</dbReference>
<name>A0A6P9AF52_THRPL</name>
<evidence type="ECO:0000256" key="1">
    <source>
        <dbReference type="SAM" id="MobiDB-lite"/>
    </source>
</evidence>
<evidence type="ECO:0000313" key="4">
    <source>
        <dbReference type="RefSeq" id="XP_034256963.1"/>
    </source>
</evidence>
<evidence type="ECO:0000256" key="2">
    <source>
        <dbReference type="SAM" id="SignalP"/>
    </source>
</evidence>